<sequence length="33" mass="3682">MTKTYAEINEKINNGSVVVVTAEEMINIVEERG</sequence>
<accession>X1SKR2</accession>
<feature type="non-terminal residue" evidence="1">
    <location>
        <position position="33"/>
    </location>
</feature>
<gene>
    <name evidence="1" type="ORF">S12H4_30903</name>
</gene>
<organism evidence="1">
    <name type="scientific">marine sediment metagenome</name>
    <dbReference type="NCBI Taxonomy" id="412755"/>
    <lineage>
        <taxon>unclassified sequences</taxon>
        <taxon>metagenomes</taxon>
        <taxon>ecological metagenomes</taxon>
    </lineage>
</organism>
<dbReference type="AlphaFoldDB" id="X1SKR2"/>
<name>X1SKR2_9ZZZZ</name>
<comment type="caution">
    <text evidence="1">The sequence shown here is derived from an EMBL/GenBank/DDBJ whole genome shotgun (WGS) entry which is preliminary data.</text>
</comment>
<protein>
    <submittedName>
        <fullName evidence="1">Uncharacterized protein</fullName>
    </submittedName>
</protein>
<reference evidence="1" key="1">
    <citation type="journal article" date="2014" name="Front. Microbiol.">
        <title>High frequency of phylogenetically diverse reductive dehalogenase-homologous genes in deep subseafloor sedimentary metagenomes.</title>
        <authorList>
            <person name="Kawai M."/>
            <person name="Futagami T."/>
            <person name="Toyoda A."/>
            <person name="Takaki Y."/>
            <person name="Nishi S."/>
            <person name="Hori S."/>
            <person name="Arai W."/>
            <person name="Tsubouchi T."/>
            <person name="Morono Y."/>
            <person name="Uchiyama I."/>
            <person name="Ito T."/>
            <person name="Fujiyama A."/>
            <person name="Inagaki F."/>
            <person name="Takami H."/>
        </authorList>
    </citation>
    <scope>NUCLEOTIDE SEQUENCE</scope>
    <source>
        <strain evidence="1">Expedition CK06-06</strain>
    </source>
</reference>
<dbReference type="EMBL" id="BARW01017984">
    <property type="protein sequence ID" value="GAI93637.1"/>
    <property type="molecule type" value="Genomic_DNA"/>
</dbReference>
<evidence type="ECO:0000313" key="1">
    <source>
        <dbReference type="EMBL" id="GAI93637.1"/>
    </source>
</evidence>
<proteinExistence type="predicted"/>